<accession>A0A212J6E6</accession>
<evidence type="ECO:0000313" key="2">
    <source>
        <dbReference type="EMBL" id="SBV95022.1"/>
    </source>
</evidence>
<evidence type="ECO:0000256" key="1">
    <source>
        <dbReference type="SAM" id="Phobius"/>
    </source>
</evidence>
<dbReference type="AlphaFoldDB" id="A0A212J6E6"/>
<dbReference type="EMBL" id="FLUL01000001">
    <property type="protein sequence ID" value="SBV95022.1"/>
    <property type="molecule type" value="Genomic_DNA"/>
</dbReference>
<sequence>MKQLSYIYRFFNKIKWWLLIIPLLISSIVILCTRHLNLEYSVETTIYTGVVSSYGLDPEQPTTQNWNILNNTIENIINIITSKETLKDVALRLYIQDMIHGDPEKDNIYIKASNYRELLSITPNEVLKLIDKTSEEKTLENILAYEKSDRRNFIYGLLNWKHPHYSYEALSKISVKKLGNSDMLQITYTANDPGIAYNTLIILNQSYEKKYQDIQFGTTNNVITYLEKELAKVSSELKNGEDSLTNYNIENRVINYDEQTKQVAAYDKDIQLIYQDALLRYSSSKALIAHLESKIAENLASIKNNSEFVTKLNTISQLRSKIAEIEPFYKDTLISPANQRQINRYKADLKTAEGNLHVIMKTLSNQKYTKDGYPTSNFVSQWLDEVLKNEKASAELAVLERRRSELDQEYLHFSPIGSTIKRKERSIDFLERSYLSILSSLNTARLRLKSLEMNSASLKVLSEPIFPLLSKPTKRKAIVLGSYVSSFIFILGLFLLKELFDRRLLDKMRAEHITLGKVLGVFPEEGILGKRIFRKSYEETCILLLGNNLLNYFGSEKPSIINFFSISPGVQKTYIANALSDYWKSIGLSVKNIDWNKDFPNSPKSYLLANKLSDINIDVINKDVVIVEYPSIKENPTPKNLLQTANFNLVLLDAKKVWGESDQSIFDEITKLSKDVPIMILLTNVSHTVVENITGLKPLKKKLEANN</sequence>
<protein>
    <recommendedName>
        <fullName evidence="3">Polysaccharide chain length determinant N-terminal domain-containing protein</fullName>
    </recommendedName>
</protein>
<dbReference type="RefSeq" id="WP_296947452.1">
    <property type="nucleotide sequence ID" value="NZ_LT599021.1"/>
</dbReference>
<feature type="transmembrane region" description="Helical" evidence="1">
    <location>
        <begin position="477"/>
        <end position="496"/>
    </location>
</feature>
<feature type="transmembrane region" description="Helical" evidence="1">
    <location>
        <begin position="16"/>
        <end position="36"/>
    </location>
</feature>
<dbReference type="GO" id="GO:0004713">
    <property type="term" value="F:protein tyrosine kinase activity"/>
    <property type="evidence" value="ECO:0007669"/>
    <property type="project" value="TreeGrafter"/>
</dbReference>
<gene>
    <name evidence="2" type="ORF">KL86DYS2_10834</name>
</gene>
<evidence type="ECO:0008006" key="3">
    <source>
        <dbReference type="Google" id="ProtNLM"/>
    </source>
</evidence>
<dbReference type="GO" id="GO:0005886">
    <property type="term" value="C:plasma membrane"/>
    <property type="evidence" value="ECO:0007669"/>
    <property type="project" value="TreeGrafter"/>
</dbReference>
<reference evidence="2" key="1">
    <citation type="submission" date="2016-04" db="EMBL/GenBank/DDBJ databases">
        <authorList>
            <person name="Evans L.H."/>
            <person name="Alamgir A."/>
            <person name="Owens N."/>
            <person name="Weber N.D."/>
            <person name="Virtaneva K."/>
            <person name="Barbian K."/>
            <person name="Babar A."/>
            <person name="Rosenke K."/>
        </authorList>
    </citation>
    <scope>NUCLEOTIDE SEQUENCE</scope>
    <source>
        <strain evidence="2">86-2</strain>
    </source>
</reference>
<dbReference type="PANTHER" id="PTHR32309">
    <property type="entry name" value="TYROSINE-PROTEIN KINASE"/>
    <property type="match status" value="1"/>
</dbReference>
<dbReference type="PANTHER" id="PTHR32309:SF13">
    <property type="entry name" value="FERRIC ENTEROBACTIN TRANSPORT PROTEIN FEPE"/>
    <property type="match status" value="1"/>
</dbReference>
<proteinExistence type="predicted"/>
<keyword evidence="1" id="KW-0472">Membrane</keyword>
<keyword evidence="1" id="KW-0812">Transmembrane</keyword>
<name>A0A212J6E6_9BACT</name>
<keyword evidence="1" id="KW-1133">Transmembrane helix</keyword>
<organism evidence="2">
    <name type="scientific">uncultured Dysgonomonas sp</name>
    <dbReference type="NCBI Taxonomy" id="206096"/>
    <lineage>
        <taxon>Bacteria</taxon>
        <taxon>Pseudomonadati</taxon>
        <taxon>Bacteroidota</taxon>
        <taxon>Bacteroidia</taxon>
        <taxon>Bacteroidales</taxon>
        <taxon>Dysgonomonadaceae</taxon>
        <taxon>Dysgonomonas</taxon>
        <taxon>environmental samples</taxon>
    </lineage>
</organism>
<dbReference type="InterPro" id="IPR050445">
    <property type="entry name" value="Bact_polysacc_biosynth/exp"/>
</dbReference>